<sequence length="117" mass="12627">MNKIRPLALLIALTSSVPAFAAGYAPLDCAKAATASEKTICSSYRLGQAEARMATLYQWATSFVAMGQRGVIQDAQSAFIKKREACGADAKCIQDNTDARIKELEAVMDNVKRHGPF</sequence>
<keyword evidence="1" id="KW-0732">Signal</keyword>
<accession>A0ABY8BT50</accession>
<dbReference type="EMBL" id="CP113162">
    <property type="protein sequence ID" value="WEF52796.1"/>
    <property type="molecule type" value="Genomic_DNA"/>
</dbReference>
<organism evidence="3 4">
    <name type="scientific">Afipia carboxydohydrogena</name>
    <name type="common">Pseudomonas carboxydohydrogena</name>
    <dbReference type="NCBI Taxonomy" id="290"/>
    <lineage>
        <taxon>Bacteria</taxon>
        <taxon>Pseudomonadati</taxon>
        <taxon>Pseudomonadota</taxon>
        <taxon>Alphaproteobacteria</taxon>
        <taxon>Hyphomicrobiales</taxon>
        <taxon>Nitrobacteraceae</taxon>
        <taxon>Afipia</taxon>
    </lineage>
</organism>
<gene>
    <name evidence="3" type="ORF">AFIC_001296</name>
</gene>
<dbReference type="InterPro" id="IPR009739">
    <property type="entry name" value="LprI-like_N"/>
</dbReference>
<evidence type="ECO:0000313" key="4">
    <source>
        <dbReference type="Proteomes" id="UP001213907"/>
    </source>
</evidence>
<reference evidence="3 4" key="1">
    <citation type="submission" date="2022-11" db="EMBL/GenBank/DDBJ databases">
        <authorList>
            <person name="Siebert D."/>
            <person name="Busche T."/>
            <person name="Saydam E."/>
            <person name="Kalinowski J."/>
            <person name="Ruckert C."/>
            <person name="Blombach B."/>
        </authorList>
    </citation>
    <scope>NUCLEOTIDE SEQUENCE [LARGE SCALE GENOMIC DNA]</scope>
    <source>
        <strain evidence="3 4">DSM 1083</strain>
    </source>
</reference>
<proteinExistence type="predicted"/>
<feature type="domain" description="Lysozyme inhibitor LprI-like N-terminal" evidence="2">
    <location>
        <begin position="29"/>
        <end position="104"/>
    </location>
</feature>
<dbReference type="InterPro" id="IPR052755">
    <property type="entry name" value="Lysozyme_Inhibitor_LprI"/>
</dbReference>
<keyword evidence="4" id="KW-1185">Reference proteome</keyword>
<feature type="signal peptide" evidence="1">
    <location>
        <begin position="1"/>
        <end position="21"/>
    </location>
</feature>
<dbReference type="PANTHER" id="PTHR37549">
    <property type="entry name" value="LIPOPROTEIN LPRI"/>
    <property type="match status" value="1"/>
</dbReference>
<feature type="chain" id="PRO_5046055192" evidence="1">
    <location>
        <begin position="22"/>
        <end position="117"/>
    </location>
</feature>
<evidence type="ECO:0000313" key="3">
    <source>
        <dbReference type="EMBL" id="WEF52796.1"/>
    </source>
</evidence>
<dbReference type="RefSeq" id="WP_275248326.1">
    <property type="nucleotide sequence ID" value="NZ_BAABDX010000001.1"/>
</dbReference>
<dbReference type="Proteomes" id="UP001213907">
    <property type="component" value="Chromosome"/>
</dbReference>
<dbReference type="PANTHER" id="PTHR37549:SF1">
    <property type="entry name" value="LIPOPROTEIN LPRI"/>
    <property type="match status" value="1"/>
</dbReference>
<evidence type="ECO:0000259" key="2">
    <source>
        <dbReference type="Pfam" id="PF07007"/>
    </source>
</evidence>
<dbReference type="Pfam" id="PF07007">
    <property type="entry name" value="LprI"/>
    <property type="match status" value="1"/>
</dbReference>
<protein>
    <submittedName>
        <fullName evidence="3">Lysozyme inhibitor LprI family protein</fullName>
    </submittedName>
</protein>
<evidence type="ECO:0000256" key="1">
    <source>
        <dbReference type="SAM" id="SignalP"/>
    </source>
</evidence>
<name>A0ABY8BT50_AFICR</name>